<dbReference type="SUPFAM" id="SSF49899">
    <property type="entry name" value="Concanavalin A-like lectins/glucanases"/>
    <property type="match status" value="1"/>
</dbReference>
<dbReference type="SMART" id="SM00449">
    <property type="entry name" value="SPRY"/>
    <property type="match status" value="1"/>
</dbReference>
<name>A0A8J4V4V4_9MYCE</name>
<dbReference type="Gene3D" id="1.20.1280.50">
    <property type="match status" value="1"/>
</dbReference>
<evidence type="ECO:0000259" key="2">
    <source>
        <dbReference type="PROSITE" id="PS50188"/>
    </source>
</evidence>
<proteinExistence type="predicted"/>
<feature type="domain" description="F-box" evidence="1">
    <location>
        <begin position="62"/>
        <end position="108"/>
    </location>
</feature>
<dbReference type="Proteomes" id="UP000695562">
    <property type="component" value="Unassembled WGS sequence"/>
</dbReference>
<organism evidence="3 4">
    <name type="scientific">Polysphondylium violaceum</name>
    <dbReference type="NCBI Taxonomy" id="133409"/>
    <lineage>
        <taxon>Eukaryota</taxon>
        <taxon>Amoebozoa</taxon>
        <taxon>Evosea</taxon>
        <taxon>Eumycetozoa</taxon>
        <taxon>Dictyostelia</taxon>
        <taxon>Dictyosteliales</taxon>
        <taxon>Dictyosteliaceae</taxon>
        <taxon>Polysphondylium</taxon>
    </lineage>
</organism>
<protein>
    <recommendedName>
        <fullName evidence="5">F-box domain-containing protein</fullName>
    </recommendedName>
</protein>
<evidence type="ECO:0000313" key="3">
    <source>
        <dbReference type="EMBL" id="KAF2073952.1"/>
    </source>
</evidence>
<dbReference type="InterPro" id="IPR001870">
    <property type="entry name" value="B30.2/SPRY"/>
</dbReference>
<evidence type="ECO:0008006" key="5">
    <source>
        <dbReference type="Google" id="ProtNLM"/>
    </source>
</evidence>
<accession>A0A8J4V4V4</accession>
<dbReference type="EMBL" id="AJWJ01000173">
    <property type="protein sequence ID" value="KAF2073952.1"/>
    <property type="molecule type" value="Genomic_DNA"/>
</dbReference>
<dbReference type="InterPro" id="IPR003877">
    <property type="entry name" value="SPRY_dom"/>
</dbReference>
<reference evidence="3" key="1">
    <citation type="submission" date="2020-01" db="EMBL/GenBank/DDBJ databases">
        <title>Development of genomics and gene disruption for Polysphondylium violaceum indicates a role for the polyketide synthase stlB in stalk morphogenesis.</title>
        <authorList>
            <person name="Narita B."/>
            <person name="Kawabe Y."/>
            <person name="Kin K."/>
            <person name="Saito T."/>
            <person name="Gibbs R."/>
            <person name="Kuspa A."/>
            <person name="Muzny D."/>
            <person name="Queller D."/>
            <person name="Richards S."/>
            <person name="Strassman J."/>
            <person name="Sucgang R."/>
            <person name="Worley K."/>
            <person name="Schaap P."/>
        </authorList>
    </citation>
    <scope>NUCLEOTIDE SEQUENCE</scope>
    <source>
        <strain evidence="3">QSvi11</strain>
    </source>
</reference>
<dbReference type="Gene3D" id="2.60.120.920">
    <property type="match status" value="1"/>
</dbReference>
<dbReference type="Pfam" id="PF00622">
    <property type="entry name" value="SPRY"/>
    <property type="match status" value="1"/>
</dbReference>
<dbReference type="SUPFAM" id="SSF81383">
    <property type="entry name" value="F-box domain"/>
    <property type="match status" value="1"/>
</dbReference>
<sequence length="307" mass="34890">MELCYGETSYSFIASQEPQDEANQFEMEYYKSLPHHHHMVVPPSNAIVDINDLFQQQQSGNYRELQSLPFEILLHIMQYLEVESLVQVSRTNHLFNYICNDDELWKYICINKFGWTIKKSKSLYSDWKTFYRSFNIYKGSWDSNKMGKMILSNNKKSITHAGDYLGSYQSARGTLPIKSGLTYWEFQVNCLNANQTGFHLVIGLVPESFSIWQTYLTSNGGWGYLADGRKAYNSGNGVSYAQGFAQGSVVGVLVDMNLKTMTFYHNGKCQGVAFTNVEGTVYPGVSLLTGGQSISFIDNPQFPKLDE</sequence>
<feature type="domain" description="B30.2/SPRY" evidence="2">
    <location>
        <begin position="116"/>
        <end position="303"/>
    </location>
</feature>
<dbReference type="InterPro" id="IPR043136">
    <property type="entry name" value="B30.2/SPRY_sf"/>
</dbReference>
<dbReference type="PROSITE" id="PS50188">
    <property type="entry name" value="B302_SPRY"/>
    <property type="match status" value="1"/>
</dbReference>
<dbReference type="OrthoDB" id="18378at2759"/>
<dbReference type="InterPro" id="IPR013320">
    <property type="entry name" value="ConA-like_dom_sf"/>
</dbReference>
<dbReference type="InterPro" id="IPR001810">
    <property type="entry name" value="F-box_dom"/>
</dbReference>
<evidence type="ECO:0000259" key="1">
    <source>
        <dbReference type="PROSITE" id="PS50181"/>
    </source>
</evidence>
<dbReference type="PANTHER" id="PTHR12245">
    <property type="entry name" value="SPRY DOMAIN CONTAINING SOCS BOX PROTEIN"/>
    <property type="match status" value="1"/>
</dbReference>
<dbReference type="AlphaFoldDB" id="A0A8J4V4V4"/>
<dbReference type="SMART" id="SM00256">
    <property type="entry name" value="FBOX"/>
    <property type="match status" value="1"/>
</dbReference>
<gene>
    <name evidence="3" type="ORF">CYY_004739</name>
</gene>
<dbReference type="InterPro" id="IPR050672">
    <property type="entry name" value="FBXO45-Fsn/SPSB_families"/>
</dbReference>
<keyword evidence="4" id="KW-1185">Reference proteome</keyword>
<dbReference type="Pfam" id="PF12937">
    <property type="entry name" value="F-box-like"/>
    <property type="match status" value="1"/>
</dbReference>
<dbReference type="PANTHER" id="PTHR12245:SF5">
    <property type="entry name" value="SPRY DOMAIN-CONTAINING SOCS BOX PROTEIN 3"/>
    <property type="match status" value="1"/>
</dbReference>
<dbReference type="CDD" id="cd11709">
    <property type="entry name" value="SPRY"/>
    <property type="match status" value="1"/>
</dbReference>
<evidence type="ECO:0000313" key="4">
    <source>
        <dbReference type="Proteomes" id="UP000695562"/>
    </source>
</evidence>
<comment type="caution">
    <text evidence="3">The sequence shown here is derived from an EMBL/GenBank/DDBJ whole genome shotgun (WGS) entry which is preliminary data.</text>
</comment>
<dbReference type="PROSITE" id="PS50181">
    <property type="entry name" value="FBOX"/>
    <property type="match status" value="1"/>
</dbReference>
<dbReference type="InterPro" id="IPR036047">
    <property type="entry name" value="F-box-like_dom_sf"/>
</dbReference>